<dbReference type="STRING" id="1306947.J120_01630"/>
<evidence type="ECO:0000313" key="7">
    <source>
        <dbReference type="Proteomes" id="UP000032214"/>
    </source>
</evidence>
<keyword evidence="2" id="KW-0863">Zinc-finger</keyword>
<evidence type="ECO:0000256" key="2">
    <source>
        <dbReference type="ARBA" id="ARBA00022771"/>
    </source>
</evidence>
<dbReference type="EMBL" id="ARQD01000001">
    <property type="protein sequence ID" value="KIX85629.1"/>
    <property type="molecule type" value="Genomic_DNA"/>
</dbReference>
<comment type="caution">
    <text evidence="6">The sequence shown here is derived from an EMBL/GenBank/DDBJ whole genome shotgun (WGS) entry which is preliminary data.</text>
</comment>
<feature type="zinc finger region" description="dksA C4-type" evidence="4">
    <location>
        <begin position="86"/>
        <end position="110"/>
    </location>
</feature>
<dbReference type="InterPro" id="IPR000962">
    <property type="entry name" value="Znf_DskA_TraR"/>
</dbReference>
<evidence type="ECO:0000256" key="1">
    <source>
        <dbReference type="ARBA" id="ARBA00022723"/>
    </source>
</evidence>
<evidence type="ECO:0000256" key="3">
    <source>
        <dbReference type="ARBA" id="ARBA00022833"/>
    </source>
</evidence>
<reference evidence="6 7" key="1">
    <citation type="journal article" date="2013" name="Proc. Natl. Acad. Sci. U.S.A.">
        <title>Candidate phylum TM6 genome recovered from a hospital sink biofilm provides genomic insights into this uncultivated phylum.</title>
        <authorList>
            <person name="McLean J.S."/>
            <person name="Lombardo M.J."/>
            <person name="Badger J.H."/>
            <person name="Edlund A."/>
            <person name="Novotny M."/>
            <person name="Yee-Greenbaum J."/>
            <person name="Vyahhi N."/>
            <person name="Hall A.P."/>
            <person name="Yang Y."/>
            <person name="Dupont C.L."/>
            <person name="Ziegler M.G."/>
            <person name="Chitsaz H."/>
            <person name="Allen A.E."/>
            <person name="Yooseph S."/>
            <person name="Tesler G."/>
            <person name="Pevzner P.A."/>
            <person name="Friedman R.M."/>
            <person name="Nealson K.H."/>
            <person name="Venter J.C."/>
            <person name="Lasken R.S."/>
        </authorList>
    </citation>
    <scope>NUCLEOTIDE SEQUENCE [LARGE SCALE GENOMIC DNA]</scope>
    <source>
        <strain evidence="6 7">TM6SC1</strain>
    </source>
</reference>
<dbReference type="AlphaFoldDB" id="A0A0D2GQI3"/>
<dbReference type="Proteomes" id="UP000032214">
    <property type="component" value="Unassembled WGS sequence"/>
</dbReference>
<dbReference type="Gene3D" id="1.20.120.910">
    <property type="entry name" value="DksA, coiled-coil domain"/>
    <property type="match status" value="1"/>
</dbReference>
<keyword evidence="7" id="KW-1185">Reference proteome</keyword>
<evidence type="ECO:0000256" key="4">
    <source>
        <dbReference type="PROSITE-ProRule" id="PRU00510"/>
    </source>
</evidence>
<gene>
    <name evidence="6" type="ORF">J120_01630</name>
</gene>
<evidence type="ECO:0000313" key="6">
    <source>
        <dbReference type="EMBL" id="KIX85629.1"/>
    </source>
</evidence>
<dbReference type="PANTHER" id="PTHR33823">
    <property type="entry name" value="RNA POLYMERASE-BINDING TRANSCRIPTION FACTOR DKSA-RELATED"/>
    <property type="match status" value="1"/>
</dbReference>
<dbReference type="eggNOG" id="COG1734">
    <property type="taxonomic scope" value="Bacteria"/>
</dbReference>
<dbReference type="Pfam" id="PF01258">
    <property type="entry name" value="zf-dskA_traR"/>
    <property type="match status" value="1"/>
</dbReference>
<dbReference type="SUPFAM" id="SSF109635">
    <property type="entry name" value="DnaK suppressor protein DksA, alpha-hairpin domain"/>
    <property type="match status" value="1"/>
</dbReference>
<dbReference type="SUPFAM" id="SSF57716">
    <property type="entry name" value="Glucocorticoid receptor-like (DNA-binding domain)"/>
    <property type="match status" value="1"/>
</dbReference>
<dbReference type="PROSITE" id="PS51128">
    <property type="entry name" value="ZF_DKSA_2"/>
    <property type="match status" value="1"/>
</dbReference>
<feature type="domain" description="Zinc finger DksA/TraR C4-type" evidence="5">
    <location>
        <begin position="81"/>
        <end position="115"/>
    </location>
</feature>
<sequence>MSEHKISPSLEMAREKLVARKIELEESLAQSAQEKFSDDQVQDPGDQALTSTMESLRTSLQDSQLEDYNRVVQALEMIEQGTYGICVDCNKPIAERRLISFPNATRCIACQERFEENNVDQI</sequence>
<organism evidence="6 7">
    <name type="scientific">candidate division TM6 bacterium JCVI TM6SC1</name>
    <dbReference type="NCBI Taxonomy" id="1306947"/>
    <lineage>
        <taxon>Bacteria</taxon>
        <taxon>Candidatus Babelota</taxon>
        <taxon>Vermiphilus</taxon>
    </lineage>
</organism>
<evidence type="ECO:0000259" key="5">
    <source>
        <dbReference type="Pfam" id="PF01258"/>
    </source>
</evidence>
<protein>
    <recommendedName>
        <fullName evidence="5">Zinc finger DksA/TraR C4-type domain-containing protein</fullName>
    </recommendedName>
</protein>
<dbReference type="InterPro" id="IPR037187">
    <property type="entry name" value="DnaK_N"/>
</dbReference>
<accession>A0A0D2GQI3</accession>
<keyword evidence="3" id="KW-0862">Zinc</keyword>
<dbReference type="GO" id="GO:0008270">
    <property type="term" value="F:zinc ion binding"/>
    <property type="evidence" value="ECO:0007669"/>
    <property type="project" value="UniProtKB-KW"/>
</dbReference>
<proteinExistence type="predicted"/>
<name>A0A0D2GQI3_9BACT</name>
<keyword evidence="1" id="KW-0479">Metal-binding</keyword>
<dbReference type="PANTHER" id="PTHR33823:SF4">
    <property type="entry name" value="GENERAL STRESS PROTEIN 16O"/>
    <property type="match status" value="1"/>
</dbReference>